<dbReference type="GO" id="GO:0004252">
    <property type="term" value="F:serine-type endopeptidase activity"/>
    <property type="evidence" value="ECO:0007669"/>
    <property type="project" value="InterPro"/>
</dbReference>
<evidence type="ECO:0000259" key="14">
    <source>
        <dbReference type="PROSITE" id="PS50106"/>
    </source>
</evidence>
<keyword evidence="7" id="KW-0732">Signal</keyword>
<dbReference type="PROSITE" id="PS50106">
    <property type="entry name" value="PDZ"/>
    <property type="match status" value="1"/>
</dbReference>
<dbReference type="GO" id="GO:0006508">
    <property type="term" value="P:proteolysis"/>
    <property type="evidence" value="ECO:0007669"/>
    <property type="project" value="UniProtKB-KW"/>
</dbReference>
<evidence type="ECO:0000256" key="6">
    <source>
        <dbReference type="ARBA" id="ARBA00022670"/>
    </source>
</evidence>
<reference evidence="15" key="1">
    <citation type="journal article" date="2015" name="Nature">
        <title>Complex archaea that bridge the gap between prokaryotes and eukaryotes.</title>
        <authorList>
            <person name="Spang A."/>
            <person name="Saw J.H."/>
            <person name="Jorgensen S.L."/>
            <person name="Zaremba-Niedzwiedzka K."/>
            <person name="Martijn J."/>
            <person name="Lind A.E."/>
            <person name="van Eijk R."/>
            <person name="Schleper C."/>
            <person name="Guy L."/>
            <person name="Ettema T.J."/>
        </authorList>
    </citation>
    <scope>NUCLEOTIDE SEQUENCE</scope>
</reference>
<proteinExistence type="inferred from homology"/>
<evidence type="ECO:0000256" key="8">
    <source>
        <dbReference type="ARBA" id="ARBA00022737"/>
    </source>
</evidence>
<sequence>MTSLTKLKSPSRVAPFVLAAALASTSIATLAPTTALAVPAGGYADLVETISPSVVFIEVSGTTTQAAPQLDMPQGMPEELRKRFEQMMPQSQAQPQPVQGLGSGFIVSKDGQIVTNNHVVEGADSVKVKLSDGRSFDATVVGSDRMTDIALLKIEADVELPAVKFGSSDAMRVGDEVVAMGNPFGLGGTVTTGIVSAKSRNINSGPYDDFIQTDAAINRGNSGGPLFNNAGEVIGVNTAILSPGGGSVGIGFSVPSDLVQKIVADLADDGTITRGWLGVQIRPMTDEVAQVLGYGTPKGAVIEAVGDDSPAKKAGLEQGDIILSFDGNDITELRDLTRAVAETKPDAKADVIVLHKGKEVTRAVTIGTLAAKDA</sequence>
<gene>
    <name evidence="15" type="ORF">LCGC14_0462840</name>
</gene>
<dbReference type="InterPro" id="IPR036034">
    <property type="entry name" value="PDZ_sf"/>
</dbReference>
<dbReference type="PANTHER" id="PTHR22939:SF130">
    <property type="entry name" value="PERIPLASMIC SERINE ENDOPROTEASE DEGP-LIKE-RELATED"/>
    <property type="match status" value="1"/>
</dbReference>
<keyword evidence="12" id="KW-0346">Stress response</keyword>
<evidence type="ECO:0000313" key="15">
    <source>
        <dbReference type="EMBL" id="KKN67311.1"/>
    </source>
</evidence>
<feature type="domain" description="PDZ" evidence="14">
    <location>
        <begin position="261"/>
        <end position="337"/>
    </location>
</feature>
<dbReference type="NCBIfam" id="TIGR02037">
    <property type="entry name" value="degP_htrA_DO"/>
    <property type="match status" value="1"/>
</dbReference>
<keyword evidence="11" id="KW-0720">Serine protease</keyword>
<dbReference type="GO" id="GO:0042597">
    <property type="term" value="C:periplasmic space"/>
    <property type="evidence" value="ECO:0007669"/>
    <property type="project" value="UniProtKB-SubCell"/>
</dbReference>
<evidence type="ECO:0000256" key="12">
    <source>
        <dbReference type="ARBA" id="ARBA00023016"/>
    </source>
</evidence>
<dbReference type="Pfam" id="PF13180">
    <property type="entry name" value="PDZ_2"/>
    <property type="match status" value="1"/>
</dbReference>
<evidence type="ECO:0000256" key="10">
    <source>
        <dbReference type="ARBA" id="ARBA00022801"/>
    </source>
</evidence>
<dbReference type="SMART" id="SM00228">
    <property type="entry name" value="PDZ"/>
    <property type="match status" value="1"/>
</dbReference>
<dbReference type="SUPFAM" id="SSF50156">
    <property type="entry name" value="PDZ domain-like"/>
    <property type="match status" value="1"/>
</dbReference>
<dbReference type="EMBL" id="LAZR01000477">
    <property type="protein sequence ID" value="KKN67311.1"/>
    <property type="molecule type" value="Genomic_DNA"/>
</dbReference>
<keyword evidence="10" id="KW-0378">Hydrolase</keyword>
<comment type="caution">
    <text evidence="15">The sequence shown here is derived from an EMBL/GenBank/DDBJ whole genome shotgun (WGS) entry which is preliminary data.</text>
</comment>
<dbReference type="InterPro" id="IPR001940">
    <property type="entry name" value="Peptidase_S1C"/>
</dbReference>
<evidence type="ECO:0000256" key="11">
    <source>
        <dbReference type="ARBA" id="ARBA00022825"/>
    </source>
</evidence>
<dbReference type="Pfam" id="PF13365">
    <property type="entry name" value="Trypsin_2"/>
    <property type="match status" value="1"/>
</dbReference>
<dbReference type="PRINTS" id="PR00834">
    <property type="entry name" value="PROTEASES2C"/>
</dbReference>
<evidence type="ECO:0000256" key="3">
    <source>
        <dbReference type="ARBA" id="ARBA00010541"/>
    </source>
</evidence>
<accession>A0A0F9V1D2</accession>
<keyword evidence="9" id="KW-0574">Periplasm</keyword>
<keyword evidence="6" id="KW-0645">Protease</keyword>
<comment type="catalytic activity">
    <reaction evidence="1">
        <text>Acts on substrates that are at least partially unfolded. The cleavage site P1 residue is normally between a pair of hydrophobic residues, such as Val-|-Val.</text>
        <dbReference type="EC" id="3.4.21.107"/>
    </reaction>
</comment>
<dbReference type="Gene3D" id="2.40.10.120">
    <property type="match status" value="1"/>
</dbReference>
<dbReference type="InterPro" id="IPR001478">
    <property type="entry name" value="PDZ"/>
</dbReference>
<comment type="subcellular location">
    <subcellularLocation>
        <location evidence="2">Periplasm</location>
    </subcellularLocation>
</comment>
<dbReference type="InterPro" id="IPR011782">
    <property type="entry name" value="Pept_S1C_Do"/>
</dbReference>
<dbReference type="SUPFAM" id="SSF50494">
    <property type="entry name" value="Trypsin-like serine proteases"/>
    <property type="match status" value="1"/>
</dbReference>
<evidence type="ECO:0000256" key="7">
    <source>
        <dbReference type="ARBA" id="ARBA00022729"/>
    </source>
</evidence>
<evidence type="ECO:0000256" key="9">
    <source>
        <dbReference type="ARBA" id="ARBA00022764"/>
    </source>
</evidence>
<organism evidence="15">
    <name type="scientific">marine sediment metagenome</name>
    <dbReference type="NCBI Taxonomy" id="412755"/>
    <lineage>
        <taxon>unclassified sequences</taxon>
        <taxon>metagenomes</taxon>
        <taxon>ecological metagenomes</taxon>
    </lineage>
</organism>
<evidence type="ECO:0000256" key="1">
    <source>
        <dbReference type="ARBA" id="ARBA00001772"/>
    </source>
</evidence>
<dbReference type="EC" id="3.4.21.107" evidence="4"/>
<dbReference type="CDD" id="cd10839">
    <property type="entry name" value="cpPDZ1_DegP-like"/>
    <property type="match status" value="1"/>
</dbReference>
<evidence type="ECO:0000256" key="5">
    <source>
        <dbReference type="ARBA" id="ARBA00013958"/>
    </source>
</evidence>
<protein>
    <recommendedName>
        <fullName evidence="5">Probable periplasmic serine endoprotease DegP-like</fullName>
        <ecNumber evidence="4">3.4.21.107</ecNumber>
    </recommendedName>
    <alternativeName>
        <fullName evidence="13">Protease Do</fullName>
    </alternativeName>
</protein>
<dbReference type="InterPro" id="IPR009003">
    <property type="entry name" value="Peptidase_S1_PA"/>
</dbReference>
<keyword evidence="8" id="KW-0677">Repeat</keyword>
<dbReference type="PANTHER" id="PTHR22939">
    <property type="entry name" value="SERINE PROTEASE FAMILY S1C HTRA-RELATED"/>
    <property type="match status" value="1"/>
</dbReference>
<evidence type="ECO:0000256" key="2">
    <source>
        <dbReference type="ARBA" id="ARBA00004418"/>
    </source>
</evidence>
<dbReference type="AlphaFoldDB" id="A0A0F9V1D2"/>
<comment type="similarity">
    <text evidence="3">Belongs to the peptidase S1C family.</text>
</comment>
<evidence type="ECO:0000256" key="4">
    <source>
        <dbReference type="ARBA" id="ARBA00013035"/>
    </source>
</evidence>
<name>A0A0F9V1D2_9ZZZZ</name>
<evidence type="ECO:0000256" key="13">
    <source>
        <dbReference type="ARBA" id="ARBA00032850"/>
    </source>
</evidence>
<dbReference type="Gene3D" id="2.30.42.10">
    <property type="match status" value="1"/>
</dbReference>